<organism evidence="3 4">
    <name type="scientific">Candidatus Coxiella mudrowiae</name>
    <dbReference type="NCBI Taxonomy" id="2054173"/>
    <lineage>
        <taxon>Bacteria</taxon>
        <taxon>Pseudomonadati</taxon>
        <taxon>Pseudomonadota</taxon>
        <taxon>Gammaproteobacteria</taxon>
        <taxon>Legionellales</taxon>
        <taxon>Coxiellaceae</taxon>
        <taxon>Coxiella</taxon>
    </lineage>
</organism>
<dbReference type="Proteomes" id="UP000063965">
    <property type="component" value="Chromosome"/>
</dbReference>
<protein>
    <submittedName>
        <fullName evidence="3">ABC transporter maintaining OM lipid asymmetry, periplasmic binding protein MlaC</fullName>
    </submittedName>
</protein>
<name>A0ABM5UUA9_9COXI</name>
<dbReference type="PIRSF" id="PIRSF004649">
    <property type="entry name" value="MlaC"/>
    <property type="match status" value="1"/>
</dbReference>
<dbReference type="EMBL" id="CP011126">
    <property type="protein sequence ID" value="AKQ33517.1"/>
    <property type="molecule type" value="Genomic_DNA"/>
</dbReference>
<dbReference type="PANTHER" id="PTHR36573">
    <property type="entry name" value="INTERMEMBRANE PHOSPHOLIPID TRANSPORT SYSTEM BINDING PROTEIN MLAC"/>
    <property type="match status" value="1"/>
</dbReference>
<dbReference type="Gene3D" id="3.10.450.710">
    <property type="entry name" value="Tgt2/MlaC"/>
    <property type="match status" value="1"/>
</dbReference>
<dbReference type="EMBL" id="CP011126">
    <property type="protein sequence ID" value="AKQ33430.1"/>
    <property type="molecule type" value="Genomic_DNA"/>
</dbReference>
<accession>A0ABM5UUA9</accession>
<feature type="chain" id="PRO_5045028573" evidence="1">
    <location>
        <begin position="27"/>
        <end position="206"/>
    </location>
</feature>
<sequence>MVIFLKKLIKNAIFIILLFFCSFASASTSPLISLQDIANKMISELQQHQSQLKNNPQLINQIVNQQLIPHIDVDRMAGSVIGRHYWQTATLAQRKLFIREFEKMVVSTYSMALSFYDEDQIKFRPLQSRVANQKEVNVESVILRRNGQRIPISYNLVNNGRQWKVYDFSIEGISLVQSYRSQFSGILAQGGLAALLKRLVANNRRF</sequence>
<dbReference type="Pfam" id="PF05494">
    <property type="entry name" value="MlaC"/>
    <property type="match status" value="1"/>
</dbReference>
<evidence type="ECO:0000313" key="4">
    <source>
        <dbReference type="Proteomes" id="UP000063965"/>
    </source>
</evidence>
<dbReference type="InterPro" id="IPR042245">
    <property type="entry name" value="Tgt2/MlaC_sf"/>
</dbReference>
<dbReference type="InterPro" id="IPR008869">
    <property type="entry name" value="MlaC/ttg2D"/>
</dbReference>
<gene>
    <name evidence="2" type="ORF">CleRT_05130</name>
    <name evidence="3" type="ORF">CleRT_06570</name>
</gene>
<evidence type="ECO:0000256" key="1">
    <source>
        <dbReference type="SAM" id="SignalP"/>
    </source>
</evidence>
<proteinExistence type="predicted"/>
<evidence type="ECO:0000313" key="3">
    <source>
        <dbReference type="EMBL" id="AKQ33517.1"/>
    </source>
</evidence>
<evidence type="ECO:0000313" key="2">
    <source>
        <dbReference type="EMBL" id="AKQ33430.1"/>
    </source>
</evidence>
<keyword evidence="4" id="KW-1185">Reference proteome</keyword>
<feature type="signal peptide" evidence="1">
    <location>
        <begin position="1"/>
        <end position="26"/>
    </location>
</feature>
<reference evidence="3 4" key="1">
    <citation type="journal article" date="2015" name="Genome Biol. Evol.">
        <title>Distinctive Genome Reduction Rates Revealed by Genomic Analyses of Two Coxiella-Like Endosymbionts in Ticks.</title>
        <authorList>
            <person name="Gottlieb Y."/>
            <person name="Lalzar I."/>
            <person name="Klasson L."/>
        </authorList>
    </citation>
    <scope>NUCLEOTIDE SEQUENCE [LARGE SCALE GENOMIC DNA]</scope>
    <source>
        <strain evidence="3 4">CRt</strain>
    </source>
</reference>
<keyword evidence="1" id="KW-0732">Signal</keyword>
<dbReference type="PANTHER" id="PTHR36573:SF1">
    <property type="entry name" value="INTERMEMBRANE PHOSPHOLIPID TRANSPORT SYSTEM BINDING PROTEIN MLAC"/>
    <property type="match status" value="1"/>
</dbReference>